<gene>
    <name evidence="2" type="ORF">TBRA_LOCUS8601</name>
</gene>
<evidence type="ECO:0000313" key="2">
    <source>
        <dbReference type="EMBL" id="CAB0036749.1"/>
    </source>
</evidence>
<keyword evidence="3" id="KW-1185">Reference proteome</keyword>
<dbReference type="AlphaFoldDB" id="A0A6H5IF14"/>
<evidence type="ECO:0000256" key="1">
    <source>
        <dbReference type="SAM" id="MobiDB-lite"/>
    </source>
</evidence>
<proteinExistence type="predicted"/>
<protein>
    <submittedName>
        <fullName evidence="2">Uncharacterized protein</fullName>
    </submittedName>
</protein>
<organism evidence="2 3">
    <name type="scientific">Trichogramma brassicae</name>
    <dbReference type="NCBI Taxonomy" id="86971"/>
    <lineage>
        <taxon>Eukaryota</taxon>
        <taxon>Metazoa</taxon>
        <taxon>Ecdysozoa</taxon>
        <taxon>Arthropoda</taxon>
        <taxon>Hexapoda</taxon>
        <taxon>Insecta</taxon>
        <taxon>Pterygota</taxon>
        <taxon>Neoptera</taxon>
        <taxon>Endopterygota</taxon>
        <taxon>Hymenoptera</taxon>
        <taxon>Apocrita</taxon>
        <taxon>Proctotrupomorpha</taxon>
        <taxon>Chalcidoidea</taxon>
        <taxon>Trichogrammatidae</taxon>
        <taxon>Trichogramma</taxon>
    </lineage>
</organism>
<feature type="region of interest" description="Disordered" evidence="1">
    <location>
        <begin position="153"/>
        <end position="221"/>
    </location>
</feature>
<dbReference type="Proteomes" id="UP000479190">
    <property type="component" value="Unassembled WGS sequence"/>
</dbReference>
<evidence type="ECO:0000313" key="3">
    <source>
        <dbReference type="Proteomes" id="UP000479190"/>
    </source>
</evidence>
<feature type="compositionally biased region" description="Basic and acidic residues" evidence="1">
    <location>
        <begin position="169"/>
        <end position="190"/>
    </location>
</feature>
<dbReference type="EMBL" id="CADCXV010000828">
    <property type="protein sequence ID" value="CAB0036749.1"/>
    <property type="molecule type" value="Genomic_DNA"/>
</dbReference>
<name>A0A6H5IF14_9HYME</name>
<accession>A0A6H5IF14</accession>
<feature type="compositionally biased region" description="Low complexity" evidence="1">
    <location>
        <begin position="192"/>
        <end position="204"/>
    </location>
</feature>
<reference evidence="2 3" key="1">
    <citation type="submission" date="2020-02" db="EMBL/GenBank/DDBJ databases">
        <authorList>
            <person name="Ferguson B K."/>
        </authorList>
    </citation>
    <scope>NUCLEOTIDE SEQUENCE [LARGE SCALE GENOMIC DNA]</scope>
</reference>
<sequence>MPQKQIQSNVSSNSMVGTSPYKSGILKCLPSMGDSMAKLTLPRQLRVLQWLSLLLLLLLRRCYWHCRHGGGDPGPWALPMPTTTTTSRIQLIVWMSCCLSMSFLSLSVQAHARIETDAAVRVIITRAERCTTMLIWSIRACGSRYERYRLVRGRTKSPSQQQQQQQQQREFELATRIADSSKPKRGEKVGKSSSADRASTASSSKWPRDGAASRETGVVGV</sequence>